<dbReference type="SUPFAM" id="SSF69322">
    <property type="entry name" value="Tricorn protease domain 2"/>
    <property type="match status" value="1"/>
</dbReference>
<dbReference type="PANTHER" id="PTHR16220">
    <property type="entry name" value="WD REPEAT PROTEIN 8-RELATED"/>
    <property type="match status" value="1"/>
</dbReference>
<accession>A0ABP0JMR9</accession>
<evidence type="ECO:0000313" key="1">
    <source>
        <dbReference type="EMBL" id="CAK9015734.1"/>
    </source>
</evidence>
<evidence type="ECO:0000313" key="2">
    <source>
        <dbReference type="Proteomes" id="UP001642464"/>
    </source>
</evidence>
<proteinExistence type="predicted"/>
<organism evidence="1 2">
    <name type="scientific">Durusdinium trenchii</name>
    <dbReference type="NCBI Taxonomy" id="1381693"/>
    <lineage>
        <taxon>Eukaryota</taxon>
        <taxon>Sar</taxon>
        <taxon>Alveolata</taxon>
        <taxon>Dinophyceae</taxon>
        <taxon>Suessiales</taxon>
        <taxon>Symbiodiniaceae</taxon>
        <taxon>Durusdinium</taxon>
    </lineage>
</organism>
<comment type="caution">
    <text evidence="1">The sequence shown here is derived from an EMBL/GenBank/DDBJ whole genome shotgun (WGS) entry which is preliminary data.</text>
</comment>
<protein>
    <submittedName>
        <fullName evidence="1">WD repeat-containing protein WRAP73 (WD repeat-containing protein 8) (WD repeat-containing protein antisense to TP73 gene)</fullName>
    </submittedName>
</protein>
<gene>
    <name evidence="1" type="ORF">SCF082_LOCUS12896</name>
</gene>
<reference evidence="1 2" key="1">
    <citation type="submission" date="2024-02" db="EMBL/GenBank/DDBJ databases">
        <authorList>
            <person name="Chen Y."/>
            <person name="Shah S."/>
            <person name="Dougan E. K."/>
            <person name="Thang M."/>
            <person name="Chan C."/>
        </authorList>
    </citation>
    <scope>NUCLEOTIDE SEQUENCE [LARGE SCALE GENOMIC DNA]</scope>
</reference>
<dbReference type="PANTHER" id="PTHR16220:SF0">
    <property type="entry name" value="WD REPEAT-CONTAINING PROTEIN WRAP73"/>
    <property type="match status" value="1"/>
</dbReference>
<dbReference type="EMBL" id="CAXAMM010007891">
    <property type="protein sequence ID" value="CAK9015734.1"/>
    <property type="molecule type" value="Genomic_DNA"/>
</dbReference>
<dbReference type="InterPro" id="IPR052778">
    <property type="entry name" value="Centrosome-WD_assoc"/>
</dbReference>
<dbReference type="InterPro" id="IPR015943">
    <property type="entry name" value="WD40/YVTN_repeat-like_dom_sf"/>
</dbReference>
<keyword evidence="2" id="KW-1185">Reference proteome</keyword>
<sequence>MIRAPAMAAMDYSDTLRQGVGQWSPNGKYLAGAQQNRLQIREPDSLKLLQVFICIDKVERIEWSPDSQLLLTEVARPGLLQIWSLRDSEWTCRIYEGLAGVAHARFGDSDTVLVSVEFQLYISIWQLQEGSSAPVARIERPKFAASGVTLSRDGCWLAMLRRPEGQDRLSVYNAEGKFGCLTDVTLSGDAGQLHWGPDDSTLVLCELPGRPPWCRLYSLAGECLAQLGDGFPRSVSVSSSTQLLVGCGIDGQLQLLSAVSRRVIANFSHAKSECDKAEVSFWEEDFEMNEPGGLRYRRLQDFPSLDERLGPDILDADGIPRQGITSAQWSPDERYLATKHESFPSVVWIWDLGRMALKSLLKHQSTVKCMAWDPAARGELSRLALSTSDPVLFFWSPGQAEALPCALSAARLRWRADGRSLLLQERDRCCACRLGSAARKLPRPCRVRRPAWRHTEASSVTHLLRGACLGMLGHLTDLALKNYLVEWLVMVRLVDEHQQQRGLFSRKLASASWSYSCFGKLLAGGWNRSLSELSTARPLPLRWFRFGILIAFVLIASGRASQQF</sequence>
<name>A0ABP0JMR9_9DINO</name>
<dbReference type="Proteomes" id="UP001642464">
    <property type="component" value="Unassembled WGS sequence"/>
</dbReference>
<dbReference type="Gene3D" id="2.130.10.10">
    <property type="entry name" value="YVTN repeat-like/Quinoprotein amine dehydrogenase"/>
    <property type="match status" value="2"/>
</dbReference>